<evidence type="ECO:0000313" key="6">
    <source>
        <dbReference type="Proteomes" id="UP000664277"/>
    </source>
</evidence>
<dbReference type="SMART" id="SM00028">
    <property type="entry name" value="TPR"/>
    <property type="match status" value="2"/>
</dbReference>
<dbReference type="Pfam" id="PF07719">
    <property type="entry name" value="TPR_2"/>
    <property type="match status" value="1"/>
</dbReference>
<keyword evidence="4" id="KW-1133">Transmembrane helix</keyword>
<accession>A0A8J7TPZ7</accession>
<evidence type="ECO:0000256" key="3">
    <source>
        <dbReference type="PROSITE-ProRule" id="PRU00339"/>
    </source>
</evidence>
<evidence type="ECO:0000256" key="2">
    <source>
        <dbReference type="ARBA" id="ARBA00022803"/>
    </source>
</evidence>
<keyword evidence="4" id="KW-0472">Membrane</keyword>
<dbReference type="InterPro" id="IPR011990">
    <property type="entry name" value="TPR-like_helical_dom_sf"/>
</dbReference>
<dbReference type="PANTHER" id="PTHR44858">
    <property type="entry name" value="TETRATRICOPEPTIDE REPEAT PROTEIN 6"/>
    <property type="match status" value="1"/>
</dbReference>
<dbReference type="SUPFAM" id="SSF48452">
    <property type="entry name" value="TPR-like"/>
    <property type="match status" value="1"/>
</dbReference>
<organism evidence="5 6">
    <name type="scientific">Candidatus Obscuribacter phosphatis</name>
    <dbReference type="NCBI Taxonomy" id="1906157"/>
    <lineage>
        <taxon>Bacteria</taxon>
        <taxon>Bacillati</taxon>
        <taxon>Candidatus Melainabacteria</taxon>
        <taxon>Candidatus Obscuribacterales</taxon>
        <taxon>Candidatus Obscuribacteraceae</taxon>
        <taxon>Candidatus Obscuribacter</taxon>
    </lineage>
</organism>
<evidence type="ECO:0000313" key="5">
    <source>
        <dbReference type="EMBL" id="MBN8662533.1"/>
    </source>
</evidence>
<dbReference type="EMBL" id="JAFLCK010000042">
    <property type="protein sequence ID" value="MBN8662533.1"/>
    <property type="molecule type" value="Genomic_DNA"/>
</dbReference>
<reference evidence="5" key="1">
    <citation type="submission" date="2021-02" db="EMBL/GenBank/DDBJ databases">
        <title>Genome-Resolved Metagenomics of a Microbial Community Performing Photosynthetic Biological Nutrient Removal.</title>
        <authorList>
            <person name="Mcdaniel E.A."/>
        </authorList>
    </citation>
    <scope>NUCLEOTIDE SEQUENCE</scope>
    <source>
        <strain evidence="5">UWPOB_OBS1</strain>
    </source>
</reference>
<feature type="transmembrane region" description="Helical" evidence="4">
    <location>
        <begin position="247"/>
        <end position="266"/>
    </location>
</feature>
<dbReference type="InterPro" id="IPR050498">
    <property type="entry name" value="Ycf3"/>
</dbReference>
<comment type="caution">
    <text evidence="5">The sequence shown here is derived from an EMBL/GenBank/DDBJ whole genome shotgun (WGS) entry which is preliminary data.</text>
</comment>
<dbReference type="AlphaFoldDB" id="A0A8J7TPZ7"/>
<proteinExistence type="predicted"/>
<feature type="repeat" description="TPR" evidence="3">
    <location>
        <begin position="373"/>
        <end position="406"/>
    </location>
</feature>
<dbReference type="PANTHER" id="PTHR44858:SF1">
    <property type="entry name" value="UDP-N-ACETYLGLUCOSAMINE--PEPTIDE N-ACETYLGLUCOSAMINYLTRANSFERASE SPINDLY-RELATED"/>
    <property type="match status" value="1"/>
</dbReference>
<protein>
    <submittedName>
        <fullName evidence="5">Tetratricopeptide repeat protein</fullName>
    </submittedName>
</protein>
<keyword evidence="4" id="KW-0812">Transmembrane</keyword>
<dbReference type="PROSITE" id="PS50005">
    <property type="entry name" value="TPR"/>
    <property type="match status" value="1"/>
</dbReference>
<dbReference type="InterPro" id="IPR013105">
    <property type="entry name" value="TPR_2"/>
</dbReference>
<evidence type="ECO:0000256" key="1">
    <source>
        <dbReference type="ARBA" id="ARBA00022737"/>
    </source>
</evidence>
<keyword evidence="2 3" id="KW-0802">TPR repeat</keyword>
<sequence>MDNSSSQENDNSQVGATGQVVDESSLRQYFRRVLNVSAGGGRKQLRQARDRISGRLRDRLLQTQGGEREKIEKAMVLVNTAFDCLSRQERFLEYLEQINKGEANFLSIEEVPPELGAPVKPPSARLLERRQAHTQERVERIASLIVDAVRAAGLEESHRQTKMDGTLPDPDLFYETIYDVARNAGRRVKKEELALAEKSGKFDLTDATAEELDALIEDTADIVAHKEYDRLEYLAAQTEPPKAKNKATALVLASLILFLVGFYGWYAMTNGPTMVKMAEGDGKNKQILPNSNDTQQAEFLFDPGFQVRPLKELTVIDKLVSTAGFAGISGPPVNNGSPSAASFSVGLKAAVEGRNDEALRYFGEAKRGENCRAEALYCIGTIEAAQGHYDDAIASFSKCLILNPGIAQAFYNRALCHHALANSLVHEADAALVEKCSRHLQAALKNYSLALQVDPRLSQALYNRAWTYYLLGKTAEAIADLDKAPKVTPMFTAAAEYNRNLIINAVSPASNMPVAASPPAAPVGPAGPAGPSK</sequence>
<dbReference type="InterPro" id="IPR019734">
    <property type="entry name" value="TPR_rpt"/>
</dbReference>
<dbReference type="Proteomes" id="UP000664277">
    <property type="component" value="Unassembled WGS sequence"/>
</dbReference>
<keyword evidence="1" id="KW-0677">Repeat</keyword>
<evidence type="ECO:0000256" key="4">
    <source>
        <dbReference type="SAM" id="Phobius"/>
    </source>
</evidence>
<dbReference type="Gene3D" id="1.25.40.10">
    <property type="entry name" value="Tetratricopeptide repeat domain"/>
    <property type="match status" value="2"/>
</dbReference>
<gene>
    <name evidence="5" type="ORF">J0M35_19350</name>
</gene>
<dbReference type="Pfam" id="PF13181">
    <property type="entry name" value="TPR_8"/>
    <property type="match status" value="1"/>
</dbReference>
<name>A0A8J7TPZ7_9BACT</name>